<evidence type="ECO:0000256" key="1">
    <source>
        <dbReference type="SAM" id="Phobius"/>
    </source>
</evidence>
<dbReference type="PANTHER" id="PTHR45277">
    <property type="entry name" value="EXPRESSED PROTEIN"/>
    <property type="match status" value="1"/>
</dbReference>
<dbReference type="InterPro" id="IPR025714">
    <property type="entry name" value="Methyltranfer_dom"/>
</dbReference>
<protein>
    <submittedName>
        <fullName evidence="3">Methyltransferase small domain family protein (Modular protein)</fullName>
    </submittedName>
</protein>
<keyword evidence="1" id="KW-0812">Transmembrane</keyword>
<dbReference type="InterPro" id="IPR029063">
    <property type="entry name" value="SAM-dependent_MTases_sf"/>
</dbReference>
<dbReference type="Pfam" id="PF13847">
    <property type="entry name" value="Methyltransf_31"/>
    <property type="match status" value="1"/>
</dbReference>
<gene>
    <name evidence="3" type="ORF">BN381_130099</name>
</gene>
<dbReference type="Gene3D" id="3.40.50.150">
    <property type="entry name" value="Vaccinia Virus protein VP39"/>
    <property type="match status" value="1"/>
</dbReference>
<dbReference type="AlphaFoldDB" id="R4YZS8"/>
<keyword evidence="3" id="KW-0489">Methyltransferase</keyword>
<feature type="transmembrane region" description="Helical" evidence="1">
    <location>
        <begin position="107"/>
        <end position="130"/>
    </location>
</feature>
<dbReference type="PANTHER" id="PTHR45277:SF1">
    <property type="entry name" value="EXPRESSED PROTEIN"/>
    <property type="match status" value="1"/>
</dbReference>
<dbReference type="SUPFAM" id="SSF53335">
    <property type="entry name" value="S-adenosyl-L-methionine-dependent methyltransferases"/>
    <property type="match status" value="1"/>
</dbReference>
<keyword evidence="1" id="KW-1133">Transmembrane helix</keyword>
<accession>R4YZS8</accession>
<dbReference type="STRING" id="1229780.BN381_130099"/>
<dbReference type="CDD" id="cd02440">
    <property type="entry name" value="AdoMet_MTases"/>
    <property type="match status" value="1"/>
</dbReference>
<feature type="transmembrane region" description="Helical" evidence="1">
    <location>
        <begin position="83"/>
        <end position="101"/>
    </location>
</feature>
<proteinExistence type="predicted"/>
<dbReference type="Proteomes" id="UP000018291">
    <property type="component" value="Unassembled WGS sequence"/>
</dbReference>
<dbReference type="eggNOG" id="COG2226">
    <property type="taxonomic scope" value="Bacteria"/>
</dbReference>
<dbReference type="HOGENOM" id="CLU_076542_0_0_11"/>
<organism evidence="3 4">
    <name type="scientific">Candidatus Neomicrothrix parvicella RN1</name>
    <dbReference type="NCBI Taxonomy" id="1229780"/>
    <lineage>
        <taxon>Bacteria</taxon>
        <taxon>Bacillati</taxon>
        <taxon>Actinomycetota</taxon>
        <taxon>Acidimicrobiia</taxon>
        <taxon>Acidimicrobiales</taxon>
        <taxon>Microthrixaceae</taxon>
        <taxon>Candidatus Neomicrothrix</taxon>
    </lineage>
</organism>
<dbReference type="GO" id="GO:0032259">
    <property type="term" value="P:methylation"/>
    <property type="evidence" value="ECO:0007669"/>
    <property type="project" value="UniProtKB-KW"/>
</dbReference>
<dbReference type="GO" id="GO:0008168">
    <property type="term" value="F:methyltransferase activity"/>
    <property type="evidence" value="ECO:0007669"/>
    <property type="project" value="UniProtKB-KW"/>
</dbReference>
<name>R4YZS8_9ACTN</name>
<keyword evidence="4" id="KW-1185">Reference proteome</keyword>
<sequence>MVSATFMFGLDQPSTSFWINAEHRFGPVETLALTACISWPVLLAIRCRQETHPHVGVDVGATLTSMVETSIVRQGDYGFDAPYVPVIFGLLSLGFLTLAVLNATQGAVVGVIATLIAAMWFFGCMASYIYTTRTGKFVVWSQVLDEMNLTGQEQVLDLGCGRGAVLLLAAERLDGGRAHGVDLWRSQDQSGNAVETTTRNAEAEGVADRVELHTADMTELPFSDGQFDVIVSSLAIHNITSKLGRQQVINEALRVLRPGGRLAIADFRHVARYAETLSVAGLSDVRTRGLGWRFWYGGPWAATRLVQATKPDRIA</sequence>
<evidence type="ECO:0000313" key="4">
    <source>
        <dbReference type="Proteomes" id="UP000018291"/>
    </source>
</evidence>
<keyword evidence="3" id="KW-0808">Transferase</keyword>
<evidence type="ECO:0000313" key="3">
    <source>
        <dbReference type="EMBL" id="CCM62541.1"/>
    </source>
</evidence>
<feature type="domain" description="Methyltransferase" evidence="2">
    <location>
        <begin position="152"/>
        <end position="274"/>
    </location>
</feature>
<reference evidence="3 4" key="1">
    <citation type="journal article" date="2013" name="ISME J.">
        <title>Metabolic model for the filamentous 'Candidatus Microthrix parvicella' based on genomic and metagenomic analyses.</title>
        <authorList>
            <person name="Jon McIlroy S."/>
            <person name="Kristiansen R."/>
            <person name="Albertsen M."/>
            <person name="Michael Karst S."/>
            <person name="Rossetti S."/>
            <person name="Lund Nielsen J."/>
            <person name="Tandoi V."/>
            <person name="James Seviour R."/>
            <person name="Nielsen P.H."/>
        </authorList>
    </citation>
    <scope>NUCLEOTIDE SEQUENCE [LARGE SCALE GENOMIC DNA]</scope>
    <source>
        <strain evidence="3 4">RN1</strain>
    </source>
</reference>
<evidence type="ECO:0000259" key="2">
    <source>
        <dbReference type="Pfam" id="PF13847"/>
    </source>
</evidence>
<dbReference type="EMBL" id="CANL01000005">
    <property type="protein sequence ID" value="CCM62541.1"/>
    <property type="molecule type" value="Genomic_DNA"/>
</dbReference>
<keyword evidence="1" id="KW-0472">Membrane</keyword>
<comment type="caution">
    <text evidence="3">The sequence shown here is derived from an EMBL/GenBank/DDBJ whole genome shotgun (WGS) entry which is preliminary data.</text>
</comment>